<evidence type="ECO:0000313" key="2">
    <source>
        <dbReference type="EMBL" id="OHT50595.1"/>
    </source>
</evidence>
<evidence type="ECO:0000313" key="9">
    <source>
        <dbReference type="Proteomes" id="UP000317728"/>
    </source>
</evidence>
<dbReference type="Proteomes" id="UP000317728">
    <property type="component" value="Chromosome"/>
</dbReference>
<reference evidence="2 8" key="1">
    <citation type="submission" date="2016-10" db="EMBL/GenBank/DDBJ databases">
        <title>Evaluation of Human, Animal and Environmental Mycobacterium chelonae Isolates by Core Genome Phylogenomic Analysis, Targeted Gene Comparison, and Anti-microbial Susceptibility Patterns: A Tale of Mistaken Identities.</title>
        <authorList>
            <person name="Fogelson S.B."/>
            <person name="Camus A.C."/>
            <person name="Lorenz W."/>
            <person name="Vasireddy R."/>
            <person name="Vasireddy S."/>
            <person name="Smith T."/>
            <person name="Brown-Elliott B.A."/>
            <person name="Wallace R.J.Jr."/>
            <person name="Hasan N.A."/>
            <person name="Reischl U."/>
            <person name="Sanchez S."/>
        </authorList>
    </citation>
    <scope>NUCLEOTIDE SEQUENCE [LARGE SCALE GENOMIC DNA]</scope>
    <source>
        <strain evidence="2 8">42895</strain>
    </source>
</reference>
<name>A0A0E3XPR1_MYCCH</name>
<dbReference type="PATRIC" id="fig|1774.35.peg.2233"/>
<evidence type="ECO:0000313" key="4">
    <source>
        <dbReference type="EMBL" id="OHU77099.1"/>
    </source>
</evidence>
<evidence type="ECO:0000256" key="1">
    <source>
        <dbReference type="SAM" id="SignalP"/>
    </source>
</evidence>
<dbReference type="EMBL" id="CP041150">
    <property type="protein sequence ID" value="QDF70692.1"/>
    <property type="molecule type" value="Genomic_DNA"/>
</dbReference>
<dbReference type="AlphaFoldDB" id="A0A0E3XPR1"/>
<evidence type="ECO:0000313" key="6">
    <source>
        <dbReference type="Proteomes" id="UP000179441"/>
    </source>
</evidence>
<dbReference type="RefSeq" id="WP_030098076.1">
    <property type="nucleotide sequence ID" value="NZ_BSAK01000008.1"/>
</dbReference>
<evidence type="ECO:0000313" key="8">
    <source>
        <dbReference type="Proteomes" id="UP000180113"/>
    </source>
</evidence>
<gene>
    <name evidence="2" type="ORF">BKG62_16265</name>
    <name evidence="3" type="ORF">BKG82_24340</name>
    <name evidence="4" type="ORF">BKG84_00450</name>
    <name evidence="5" type="ORF">FJK96_11375</name>
</gene>
<keyword evidence="6" id="KW-1185">Reference proteome</keyword>
<sequence length="158" mass="17719">MRLNSIRSNIRGSFRAAGIAIVTAGIAASTVPAIASADSTDDYPVPRRMLKTTCTAEQYLAAVRDYDPIYYTRYMIDKNNKPDYVQQATIDRIHEFFAKDYAGRRAESEVFAVNYPPEALTSQWPNWGKIFFNNKGVVAKGTENCSKYPSDMSVWDGP</sequence>
<dbReference type="EMBL" id="MLIQ01000030">
    <property type="protein sequence ID" value="OHU47887.1"/>
    <property type="molecule type" value="Genomic_DNA"/>
</dbReference>
<dbReference type="Proteomes" id="UP000179441">
    <property type="component" value="Unassembled WGS sequence"/>
</dbReference>
<dbReference type="InterPro" id="IPR031702">
    <property type="entry name" value="DUF5078"/>
</dbReference>
<proteinExistence type="predicted"/>
<protein>
    <submittedName>
        <fullName evidence="5">DUF5078 domain-containing protein</fullName>
    </submittedName>
</protein>
<dbReference type="Proteomes" id="UP000180043">
    <property type="component" value="Unassembled WGS sequence"/>
</dbReference>
<evidence type="ECO:0000313" key="7">
    <source>
        <dbReference type="Proteomes" id="UP000180043"/>
    </source>
</evidence>
<feature type="signal peptide" evidence="1">
    <location>
        <begin position="1"/>
        <end position="35"/>
    </location>
</feature>
<evidence type="ECO:0000313" key="3">
    <source>
        <dbReference type="EMBL" id="OHU47887.1"/>
    </source>
</evidence>
<accession>A0A0E3XPR1</accession>
<dbReference type="HOGENOM" id="CLU_150620_0_0_11"/>
<dbReference type="EMBL" id="MLHW01000012">
    <property type="protein sequence ID" value="OHT50595.1"/>
    <property type="molecule type" value="Genomic_DNA"/>
</dbReference>
<reference evidence="5 9" key="3">
    <citation type="submission" date="2019-06" db="EMBL/GenBank/DDBJ databases">
        <title>Whole geneome sequnce of Mycobacteroides chelonae M77 isolated from bovine milk from Meghalaya, India.</title>
        <authorList>
            <person name="Vise E."/>
            <person name="Das S."/>
            <person name="Garg A."/>
            <person name="Ghatak S."/>
            <person name="Shakuntala I."/>
            <person name="Milton A.A.P."/>
            <person name="Karam A."/>
            <person name="Sanjukta R."/>
            <person name="Puro K."/>
            <person name="Sen A."/>
        </authorList>
    </citation>
    <scope>NUCLEOTIDE SEQUENCE [LARGE SCALE GENOMIC DNA]</scope>
    <source>
        <strain evidence="5 9">M77</strain>
    </source>
</reference>
<feature type="chain" id="PRO_5044542009" evidence="1">
    <location>
        <begin position="36"/>
        <end position="158"/>
    </location>
</feature>
<keyword evidence="1" id="KW-0732">Signal</keyword>
<reference evidence="6 7" key="2">
    <citation type="submission" date="2016-10" db="EMBL/GenBank/DDBJ databases">
        <title>Evaluation of Human, Veterinary and Environmental Mycobacterium chelonae Isolates by Core Genome Phylogenomic Analysis, Targeted Gene Comparison, and Anti-microbial Susceptibility Patterns: A Tale of Mistaken Identities.</title>
        <authorList>
            <person name="Fogelson S.B."/>
            <person name="Camus A.C."/>
            <person name="Lorenz W."/>
            <person name="Vasireddy R."/>
            <person name="Vasireddy S."/>
            <person name="Smith T."/>
            <person name="Brown-Elliott B.A."/>
            <person name="Wallace R.J.Jr."/>
            <person name="Hasan N.A."/>
            <person name="Reischl U."/>
            <person name="Sanchez S."/>
        </authorList>
    </citation>
    <scope>NUCLEOTIDE SEQUENCE [LARGE SCALE GENOMIC DNA]</scope>
    <source>
        <strain evidence="3 7">15515</strain>
        <strain evidence="4 6">15518</strain>
    </source>
</reference>
<organism evidence="3 7">
    <name type="scientific">Mycobacteroides chelonae</name>
    <name type="common">Mycobacterium chelonae</name>
    <dbReference type="NCBI Taxonomy" id="1774"/>
    <lineage>
        <taxon>Bacteria</taxon>
        <taxon>Bacillati</taxon>
        <taxon>Actinomycetota</taxon>
        <taxon>Actinomycetes</taxon>
        <taxon>Mycobacteriales</taxon>
        <taxon>Mycobacteriaceae</taxon>
        <taxon>Mycobacteroides</taxon>
    </lineage>
</organism>
<dbReference type="Pfam" id="PF16877">
    <property type="entry name" value="DUF5078"/>
    <property type="match status" value="1"/>
</dbReference>
<dbReference type="GeneID" id="31679809"/>
<evidence type="ECO:0000313" key="5">
    <source>
        <dbReference type="EMBL" id="QDF70692.1"/>
    </source>
</evidence>
<dbReference type="Proteomes" id="UP000180113">
    <property type="component" value="Unassembled WGS sequence"/>
</dbReference>
<dbReference type="OrthoDB" id="4761571at2"/>
<dbReference type="EMBL" id="MLIS01000001">
    <property type="protein sequence ID" value="OHU77099.1"/>
    <property type="molecule type" value="Genomic_DNA"/>
</dbReference>